<reference evidence="8 9" key="1">
    <citation type="journal article" date="2018" name="Sci. Rep.">
        <title>Genomic signatures of local adaptation to the degree of environmental predictability in rotifers.</title>
        <authorList>
            <person name="Franch-Gras L."/>
            <person name="Hahn C."/>
            <person name="Garcia-Roger E.M."/>
            <person name="Carmona M.J."/>
            <person name="Serra M."/>
            <person name="Gomez A."/>
        </authorList>
    </citation>
    <scope>NUCLEOTIDE SEQUENCE [LARGE SCALE GENOMIC DNA]</scope>
    <source>
        <strain evidence="8">HYR1</strain>
    </source>
</reference>
<evidence type="ECO:0000256" key="4">
    <source>
        <dbReference type="ARBA" id="ARBA00022807"/>
    </source>
</evidence>
<dbReference type="SMART" id="SM00230">
    <property type="entry name" value="CysPc"/>
    <property type="match status" value="1"/>
</dbReference>
<comment type="caution">
    <text evidence="8">The sequence shown here is derived from an EMBL/GenBank/DDBJ whole genome shotgun (WGS) entry which is preliminary data.</text>
</comment>
<sequence>MTAKSFLNQNFDELKKKCLQNKILFEDNTFPANKLSISNKTNDGESYIWKRPFELCPNPVFLVEENPSWFINQGQLGDCWLISGITGISTSQDCFNRIVPKEQNFVSDYAGIFKFKFWHFGEWVQVVVDDRLPVKNDKLVFCKNLKHPNEMYGPLLEKAYAKLNRCYFNLISGEINDSLTDLTGGLHQNFNLKNITDQDQLWMYTVRLLDCKSMAGCAIDLPKDEKSELVLENKLKTGHTYAVLDTVEFESLSNKSKTRLIKLRNPWGHEISWTGKWAWNSQEWNDVPENIKTKLNLISVDNNGQFYISFEDFLKYFNNLDFVHINPFINDPECKEWHCEQFKGEWKAGLSAGGSFNSGKESFFSNPKYLINCDQSDSVVISLMQTDTLRIRERNGKLKGSREALGFHIYTLLNNDPVLTDSNLKFYSNSGEYVYKRELNRKFDLTPGRYVLVPTCFKKNANMKYLLRIFSKSNETKTQQLNLHYKAGSIVKSRVGHKQKIVKKSYINEANRDKNKTIGMHLTKIDHEDFSEACAIM</sequence>
<dbReference type="PANTHER" id="PTHR10183:SF379">
    <property type="entry name" value="CALPAIN-5"/>
    <property type="match status" value="1"/>
</dbReference>
<evidence type="ECO:0000313" key="8">
    <source>
        <dbReference type="EMBL" id="RNA25140.1"/>
    </source>
</evidence>
<dbReference type="Proteomes" id="UP000276133">
    <property type="component" value="Unassembled WGS sequence"/>
</dbReference>
<evidence type="ECO:0000256" key="3">
    <source>
        <dbReference type="ARBA" id="ARBA00022801"/>
    </source>
</evidence>
<dbReference type="GO" id="GO:0004198">
    <property type="term" value="F:calcium-dependent cysteine-type endopeptidase activity"/>
    <property type="evidence" value="ECO:0007669"/>
    <property type="project" value="InterPro"/>
</dbReference>
<feature type="active site" evidence="5 6">
    <location>
        <position position="79"/>
    </location>
</feature>
<dbReference type="InterPro" id="IPR001300">
    <property type="entry name" value="Peptidase_C2_calpain_cat"/>
</dbReference>
<dbReference type="GO" id="GO:0006508">
    <property type="term" value="P:proteolysis"/>
    <property type="evidence" value="ECO:0007669"/>
    <property type="project" value="UniProtKB-KW"/>
</dbReference>
<evidence type="ECO:0000256" key="6">
    <source>
        <dbReference type="PROSITE-ProRule" id="PRU00239"/>
    </source>
</evidence>
<dbReference type="STRING" id="10195.A0A3M7RP05"/>
<name>A0A3M7RP05_BRAPC</name>
<feature type="active site" evidence="5 6">
    <location>
        <position position="265"/>
    </location>
</feature>
<dbReference type="AlphaFoldDB" id="A0A3M7RP05"/>
<keyword evidence="4 6" id="KW-0788">Thiol protease</keyword>
<dbReference type="PRINTS" id="PR00704">
    <property type="entry name" value="CALPAIN"/>
</dbReference>
<dbReference type="InterPro" id="IPR022684">
    <property type="entry name" value="Calpain_cysteine_protease"/>
</dbReference>
<dbReference type="SUPFAM" id="SSF49758">
    <property type="entry name" value="Calpain large subunit, middle domain (domain III)"/>
    <property type="match status" value="1"/>
</dbReference>
<organism evidence="8 9">
    <name type="scientific">Brachionus plicatilis</name>
    <name type="common">Marine rotifer</name>
    <name type="synonym">Brachionus muelleri</name>
    <dbReference type="NCBI Taxonomy" id="10195"/>
    <lineage>
        <taxon>Eukaryota</taxon>
        <taxon>Metazoa</taxon>
        <taxon>Spiralia</taxon>
        <taxon>Gnathifera</taxon>
        <taxon>Rotifera</taxon>
        <taxon>Eurotatoria</taxon>
        <taxon>Monogononta</taxon>
        <taxon>Pseudotrocha</taxon>
        <taxon>Ploima</taxon>
        <taxon>Brachionidae</taxon>
        <taxon>Brachionus</taxon>
    </lineage>
</organism>
<dbReference type="Pfam" id="PF01067">
    <property type="entry name" value="Calpain_III"/>
    <property type="match status" value="1"/>
</dbReference>
<dbReference type="SMART" id="SM00720">
    <property type="entry name" value="calpain_III"/>
    <property type="match status" value="1"/>
</dbReference>
<gene>
    <name evidence="8" type="ORF">BpHYR1_047127</name>
</gene>
<feature type="domain" description="Calpain catalytic" evidence="7">
    <location>
        <begin position="24"/>
        <end position="326"/>
    </location>
</feature>
<dbReference type="InterPro" id="IPR022682">
    <property type="entry name" value="Calpain_domain_III"/>
</dbReference>
<dbReference type="FunFam" id="3.90.70.10:FF:000114">
    <property type="entry name" value="Calpain a"/>
    <property type="match status" value="1"/>
</dbReference>
<dbReference type="Gene3D" id="3.90.70.10">
    <property type="entry name" value="Cysteine proteinases"/>
    <property type="match status" value="1"/>
</dbReference>
<dbReference type="InterPro" id="IPR000169">
    <property type="entry name" value="Pept_cys_AS"/>
</dbReference>
<dbReference type="OrthoDB" id="424753at2759"/>
<proteinExistence type="inferred from homology"/>
<comment type="similarity">
    <text evidence="1">Belongs to the peptidase C2 family.</text>
</comment>
<dbReference type="InterPro" id="IPR038765">
    <property type="entry name" value="Papain-like_cys_pep_sf"/>
</dbReference>
<feature type="active site" evidence="5 6">
    <location>
        <position position="239"/>
    </location>
</feature>
<protein>
    <submittedName>
        <fullName evidence="8">Calpain-2 catalytic subunit-like</fullName>
    </submittedName>
</protein>
<dbReference type="InterPro" id="IPR036213">
    <property type="entry name" value="Calpain_III_sf"/>
</dbReference>
<dbReference type="Gene3D" id="2.60.120.380">
    <property type="match status" value="1"/>
</dbReference>
<keyword evidence="2 6" id="KW-0645">Protease</keyword>
<evidence type="ECO:0000259" key="7">
    <source>
        <dbReference type="PROSITE" id="PS50203"/>
    </source>
</evidence>
<evidence type="ECO:0000256" key="1">
    <source>
        <dbReference type="ARBA" id="ARBA00007623"/>
    </source>
</evidence>
<dbReference type="CDD" id="cd00044">
    <property type="entry name" value="CysPc"/>
    <property type="match status" value="1"/>
</dbReference>
<evidence type="ECO:0000256" key="2">
    <source>
        <dbReference type="ARBA" id="ARBA00022670"/>
    </source>
</evidence>
<dbReference type="GO" id="GO:0005737">
    <property type="term" value="C:cytoplasm"/>
    <property type="evidence" value="ECO:0007669"/>
    <property type="project" value="TreeGrafter"/>
</dbReference>
<evidence type="ECO:0000313" key="9">
    <source>
        <dbReference type="Proteomes" id="UP000276133"/>
    </source>
</evidence>
<dbReference type="Pfam" id="PF00648">
    <property type="entry name" value="Peptidase_C2"/>
    <property type="match status" value="1"/>
</dbReference>
<keyword evidence="9" id="KW-1185">Reference proteome</keyword>
<dbReference type="EMBL" id="REGN01002971">
    <property type="protein sequence ID" value="RNA25140.1"/>
    <property type="molecule type" value="Genomic_DNA"/>
</dbReference>
<dbReference type="PROSITE" id="PS00139">
    <property type="entry name" value="THIOL_PROTEASE_CYS"/>
    <property type="match status" value="1"/>
</dbReference>
<evidence type="ECO:0000256" key="5">
    <source>
        <dbReference type="PIRSR" id="PIRSR622684-1"/>
    </source>
</evidence>
<dbReference type="PROSITE" id="PS50203">
    <property type="entry name" value="CALPAIN_CAT"/>
    <property type="match status" value="1"/>
</dbReference>
<keyword evidence="3 6" id="KW-0378">Hydrolase</keyword>
<dbReference type="SUPFAM" id="SSF54001">
    <property type="entry name" value="Cysteine proteinases"/>
    <property type="match status" value="1"/>
</dbReference>
<dbReference type="PANTHER" id="PTHR10183">
    <property type="entry name" value="CALPAIN"/>
    <property type="match status" value="1"/>
</dbReference>
<accession>A0A3M7RP05</accession>
<dbReference type="InterPro" id="IPR022683">
    <property type="entry name" value="Calpain_III"/>
</dbReference>